<feature type="compositionally biased region" description="Polar residues" evidence="3">
    <location>
        <begin position="376"/>
        <end position="389"/>
    </location>
</feature>
<dbReference type="GO" id="GO:0005634">
    <property type="term" value="C:nucleus"/>
    <property type="evidence" value="ECO:0007669"/>
    <property type="project" value="TreeGrafter"/>
</dbReference>
<dbReference type="PROSITE" id="PS51391">
    <property type="entry name" value="CID"/>
    <property type="match status" value="1"/>
</dbReference>
<dbReference type="AlphaFoldDB" id="A0AAD3CIE9"/>
<name>A0AAD3CIE9_9STRA</name>
<evidence type="ECO:0000259" key="4">
    <source>
        <dbReference type="PROSITE" id="PS50102"/>
    </source>
</evidence>
<dbReference type="InterPro" id="IPR051485">
    <property type="entry name" value="SR-CTD_assoc_factor"/>
</dbReference>
<evidence type="ECO:0000259" key="5">
    <source>
        <dbReference type="PROSITE" id="PS50128"/>
    </source>
</evidence>
<sequence length="661" mass="75401">MRHRTGPLVQASDDDSSSDDDAFSAFSRKKKQKRKRSIASTNKTTKETTVKSKDAPVVVNDTSSNKRHHHQSTQRAAKMDAFLKELQDTTTPTQQHTKSFQNLPDKLGSYPLPGEEDTTTNIFVGNLSPLTTEEQLSKLFASFGPLYSVKIMWPRNRDEASRGRLTGFVCFKERSDAQDAMDTLQDTDALSNGRLMYLNWGRSVKMHENVHSSTKSSIQTHDTDESNIAPRAVYDPTIHTNSIKVECPSDMARFRFISTIASFVAKDGSALENKLIEQERYNPAYAFLQTQTTGGNSQVSEETRKEQIFYRWRVFSFSQGDDFYSWRIEPFVMFKRGSFWIPPPLDENLLAQNKMEESKMKEQLEILKQQRRNRRGYNSQHTETATGRQLENRKRQSQDGYSMLTSEQLQEWDNIIDNLTAHRDSICEAMAWCFDHSTASQHLCELLKKILLDNRPGVSVETKCARLFLLSDILFNSQQVGVKNAFHFRDAIEVMAPEVFKSFGEYGNGTAGRITMNKLHGAIRKVLDAWNSWSVYSDVFLDRLEAMFEGKDVSSFDEIEMKEKIIEASDDRIEKQQKVESTPSSIWMEIQKSSEAIPRSDEQSMDGDALLDDEIDPATLIDEELDGESVRESEISDTEFDLTGFDELPDEAEKDHLGIPS</sequence>
<dbReference type="Pfam" id="PF04818">
    <property type="entry name" value="CID"/>
    <property type="match status" value="1"/>
</dbReference>
<organism evidence="7 8">
    <name type="scientific">Chaetoceros tenuissimus</name>
    <dbReference type="NCBI Taxonomy" id="426638"/>
    <lineage>
        <taxon>Eukaryota</taxon>
        <taxon>Sar</taxon>
        <taxon>Stramenopiles</taxon>
        <taxon>Ochrophyta</taxon>
        <taxon>Bacillariophyta</taxon>
        <taxon>Coscinodiscophyceae</taxon>
        <taxon>Chaetocerotophycidae</taxon>
        <taxon>Chaetocerotales</taxon>
        <taxon>Chaetocerotaceae</taxon>
        <taxon>Chaetoceros</taxon>
    </lineage>
</organism>
<feature type="domain" description="RRM" evidence="4">
    <location>
        <begin position="120"/>
        <end position="203"/>
    </location>
</feature>
<feature type="compositionally biased region" description="Basic and acidic residues" evidence="3">
    <location>
        <begin position="651"/>
        <end position="661"/>
    </location>
</feature>
<evidence type="ECO:0000313" key="8">
    <source>
        <dbReference type="Proteomes" id="UP001054902"/>
    </source>
</evidence>
<dbReference type="SMART" id="SM00360">
    <property type="entry name" value="RRM"/>
    <property type="match status" value="1"/>
</dbReference>
<dbReference type="Gene3D" id="1.25.40.90">
    <property type="match status" value="1"/>
</dbReference>
<dbReference type="InterPro" id="IPR006569">
    <property type="entry name" value="CID_dom"/>
</dbReference>
<evidence type="ECO:0008006" key="9">
    <source>
        <dbReference type="Google" id="ProtNLM"/>
    </source>
</evidence>
<protein>
    <recommendedName>
        <fullName evidence="9">U2 snRNP-associated SURP motif-containing protein</fullName>
    </recommendedName>
</protein>
<proteinExistence type="predicted"/>
<comment type="caution">
    <text evidence="7">The sequence shown here is derived from an EMBL/GenBank/DDBJ whole genome shotgun (WGS) entry which is preliminary data.</text>
</comment>
<evidence type="ECO:0000259" key="6">
    <source>
        <dbReference type="PROSITE" id="PS51391"/>
    </source>
</evidence>
<dbReference type="PANTHER" id="PTHR23140">
    <property type="entry name" value="RNA PROCESSING PROTEIN LD23810P"/>
    <property type="match status" value="1"/>
</dbReference>
<dbReference type="PROSITE" id="PS50128">
    <property type="entry name" value="SURP"/>
    <property type="match status" value="1"/>
</dbReference>
<dbReference type="PANTHER" id="PTHR23140:SF0">
    <property type="entry name" value="U2 SNRNP-ASSOCIATED SURP MOTIF-CONTAINING PROTEIN"/>
    <property type="match status" value="1"/>
</dbReference>
<dbReference type="GO" id="GO:0006396">
    <property type="term" value="P:RNA processing"/>
    <property type="evidence" value="ECO:0007669"/>
    <property type="project" value="InterPro"/>
</dbReference>
<evidence type="ECO:0000256" key="2">
    <source>
        <dbReference type="PROSITE-ProRule" id="PRU00176"/>
    </source>
</evidence>
<dbReference type="InterPro" id="IPR035979">
    <property type="entry name" value="RBD_domain_sf"/>
</dbReference>
<keyword evidence="8" id="KW-1185">Reference proteome</keyword>
<feature type="region of interest" description="Disordered" evidence="3">
    <location>
        <begin position="1"/>
        <end position="76"/>
    </location>
</feature>
<feature type="domain" description="CID" evidence="6">
    <location>
        <begin position="404"/>
        <end position="552"/>
    </location>
</feature>
<dbReference type="Pfam" id="PF00076">
    <property type="entry name" value="RRM_1"/>
    <property type="match status" value="1"/>
</dbReference>
<dbReference type="EMBL" id="BLLK01000022">
    <property type="protein sequence ID" value="GFH45700.1"/>
    <property type="molecule type" value="Genomic_DNA"/>
</dbReference>
<gene>
    <name evidence="7" type="ORF">CTEN210_02174</name>
</gene>
<reference evidence="7 8" key="1">
    <citation type="journal article" date="2021" name="Sci. Rep.">
        <title>The genome of the diatom Chaetoceros tenuissimus carries an ancient integrated fragment of an extant virus.</title>
        <authorList>
            <person name="Hongo Y."/>
            <person name="Kimura K."/>
            <person name="Takaki Y."/>
            <person name="Yoshida Y."/>
            <person name="Baba S."/>
            <person name="Kobayashi G."/>
            <person name="Nagasaki K."/>
            <person name="Hano T."/>
            <person name="Tomaru Y."/>
        </authorList>
    </citation>
    <scope>NUCLEOTIDE SEQUENCE [LARGE SCALE GENOMIC DNA]</scope>
    <source>
        <strain evidence="7 8">NIES-3715</strain>
    </source>
</reference>
<dbReference type="InterPro" id="IPR008942">
    <property type="entry name" value="ENTH_VHS"/>
</dbReference>
<evidence type="ECO:0000313" key="7">
    <source>
        <dbReference type="EMBL" id="GFH45700.1"/>
    </source>
</evidence>
<feature type="compositionally biased region" description="Basic and acidic residues" evidence="3">
    <location>
        <begin position="44"/>
        <end position="54"/>
    </location>
</feature>
<dbReference type="Proteomes" id="UP001054902">
    <property type="component" value="Unassembled WGS sequence"/>
</dbReference>
<accession>A0AAD3CIE9</accession>
<dbReference type="Pfam" id="PF01805">
    <property type="entry name" value="Surp"/>
    <property type="match status" value="1"/>
</dbReference>
<feature type="domain" description="SURP motif" evidence="5">
    <location>
        <begin position="256"/>
        <end position="299"/>
    </location>
</feature>
<dbReference type="SUPFAM" id="SSF109905">
    <property type="entry name" value="Surp module (SWAP domain)"/>
    <property type="match status" value="1"/>
</dbReference>
<dbReference type="GO" id="GO:0003723">
    <property type="term" value="F:RNA binding"/>
    <property type="evidence" value="ECO:0007669"/>
    <property type="project" value="UniProtKB-UniRule"/>
</dbReference>
<dbReference type="SMART" id="SM00582">
    <property type="entry name" value="RPR"/>
    <property type="match status" value="1"/>
</dbReference>
<evidence type="ECO:0000256" key="1">
    <source>
        <dbReference type="ARBA" id="ARBA00022884"/>
    </source>
</evidence>
<feature type="region of interest" description="Disordered" evidence="3">
    <location>
        <begin position="626"/>
        <end position="661"/>
    </location>
</feature>
<dbReference type="SUPFAM" id="SSF54928">
    <property type="entry name" value="RNA-binding domain, RBD"/>
    <property type="match status" value="1"/>
</dbReference>
<evidence type="ECO:0000256" key="3">
    <source>
        <dbReference type="SAM" id="MobiDB-lite"/>
    </source>
</evidence>
<dbReference type="PROSITE" id="PS50102">
    <property type="entry name" value="RRM"/>
    <property type="match status" value="1"/>
</dbReference>
<dbReference type="Gene3D" id="1.10.10.790">
    <property type="entry name" value="Surp module"/>
    <property type="match status" value="1"/>
</dbReference>
<dbReference type="InterPro" id="IPR000504">
    <property type="entry name" value="RRM_dom"/>
</dbReference>
<dbReference type="InterPro" id="IPR035967">
    <property type="entry name" value="SWAP/Surp_sf"/>
</dbReference>
<dbReference type="InterPro" id="IPR012677">
    <property type="entry name" value="Nucleotide-bd_a/b_plait_sf"/>
</dbReference>
<dbReference type="InterPro" id="IPR000061">
    <property type="entry name" value="Surp"/>
</dbReference>
<keyword evidence="1 2" id="KW-0694">RNA-binding</keyword>
<feature type="region of interest" description="Disordered" evidence="3">
    <location>
        <begin position="370"/>
        <end position="397"/>
    </location>
</feature>
<dbReference type="Gene3D" id="3.30.70.330">
    <property type="match status" value="1"/>
</dbReference>
<feature type="compositionally biased region" description="Acidic residues" evidence="3">
    <location>
        <begin position="12"/>
        <end position="22"/>
    </location>
</feature>
<feature type="compositionally biased region" description="Basic residues" evidence="3">
    <location>
        <begin position="27"/>
        <end position="37"/>
    </location>
</feature>